<dbReference type="EMBL" id="JAFLVR010000021">
    <property type="protein sequence ID" value="MBO0452643.1"/>
    <property type="molecule type" value="Genomic_DNA"/>
</dbReference>
<name>A0ABS3HJB1_9ENTE</name>
<gene>
    <name evidence="1" type="ORF">JZO85_10200</name>
</gene>
<evidence type="ECO:0000313" key="1">
    <source>
        <dbReference type="EMBL" id="MBO0452643.1"/>
    </source>
</evidence>
<keyword evidence="2" id="KW-1185">Reference proteome</keyword>
<dbReference type="RefSeq" id="WP_207108415.1">
    <property type="nucleotide sequence ID" value="NZ_JAFLVR010000021.1"/>
</dbReference>
<protein>
    <submittedName>
        <fullName evidence="1">Uncharacterized protein</fullName>
    </submittedName>
</protein>
<comment type="caution">
    <text evidence="1">The sequence shown here is derived from an EMBL/GenBank/DDBJ whole genome shotgun (WGS) entry which is preliminary data.</text>
</comment>
<reference evidence="1 2" key="1">
    <citation type="submission" date="2021-03" db="EMBL/GenBank/DDBJ databases">
        <title>Enterococcal diversity collection.</title>
        <authorList>
            <person name="Gilmore M.S."/>
            <person name="Schwartzman J."/>
            <person name="Van Tyne D."/>
            <person name="Martin M."/>
            <person name="Earl A.M."/>
            <person name="Manson A.L."/>
            <person name="Straub T."/>
            <person name="Salamzade R."/>
            <person name="Saavedra J."/>
            <person name="Lebreton F."/>
            <person name="Prichula J."/>
            <person name="Schaufler K."/>
            <person name="Gaca A."/>
            <person name="Sgardioli B."/>
            <person name="Wagenaar J."/>
            <person name="Strong T."/>
        </authorList>
    </citation>
    <scope>NUCLEOTIDE SEQUENCE [LARGE SCALE GENOMIC DNA]</scope>
    <source>
        <strain evidence="1 2">MJM16</strain>
    </source>
</reference>
<accession>A0ABS3HJB1</accession>
<evidence type="ECO:0000313" key="2">
    <source>
        <dbReference type="Proteomes" id="UP000664495"/>
    </source>
</evidence>
<sequence length="64" mass="7614">MYFKNSFGKIYLENGKLYVDTEVCTITVDPKDDDTREKFLKEEFDSQVERLQMAEMVLPPKNKF</sequence>
<dbReference type="Proteomes" id="UP000664495">
    <property type="component" value="Unassembled WGS sequence"/>
</dbReference>
<proteinExistence type="predicted"/>
<organism evidence="1 2">
    <name type="scientific">Candidatus Enterococcus murrayae</name>
    <dbReference type="NCBI Taxonomy" id="2815321"/>
    <lineage>
        <taxon>Bacteria</taxon>
        <taxon>Bacillati</taxon>
        <taxon>Bacillota</taxon>
        <taxon>Bacilli</taxon>
        <taxon>Lactobacillales</taxon>
        <taxon>Enterococcaceae</taxon>
        <taxon>Enterococcus</taxon>
    </lineage>
</organism>